<proteinExistence type="predicted"/>
<protein>
    <submittedName>
        <fullName evidence="1">Uncharacterized protein</fullName>
    </submittedName>
</protein>
<dbReference type="EMBL" id="UYRV01027172">
    <property type="protein sequence ID" value="VDK80531.1"/>
    <property type="molecule type" value="Genomic_DNA"/>
</dbReference>
<organism evidence="1 2">
    <name type="scientific">Cylicostephanus goldi</name>
    <name type="common">Nematode worm</name>
    <dbReference type="NCBI Taxonomy" id="71465"/>
    <lineage>
        <taxon>Eukaryota</taxon>
        <taxon>Metazoa</taxon>
        <taxon>Ecdysozoa</taxon>
        <taxon>Nematoda</taxon>
        <taxon>Chromadorea</taxon>
        <taxon>Rhabditida</taxon>
        <taxon>Rhabditina</taxon>
        <taxon>Rhabditomorpha</taxon>
        <taxon>Strongyloidea</taxon>
        <taxon>Strongylidae</taxon>
        <taxon>Cylicostephanus</taxon>
    </lineage>
</organism>
<evidence type="ECO:0000313" key="2">
    <source>
        <dbReference type="Proteomes" id="UP000271889"/>
    </source>
</evidence>
<sequence>MSQIFQVSQYIVYLNEFLGSLSARGAQNSDRIYANFRDGIHLHRLADELSPSHALTKSDGAEILGSQASLASGGASLGDKYEADIRKMARELEGYRYTISKLTRKQEDYSHIMEMFQNKLSQLSKQVDKSQLKV</sequence>
<dbReference type="OrthoDB" id="2161974at2759"/>
<feature type="non-terminal residue" evidence="1">
    <location>
        <position position="134"/>
    </location>
</feature>
<gene>
    <name evidence="1" type="ORF">CGOC_LOCUS7722</name>
</gene>
<dbReference type="Proteomes" id="UP000271889">
    <property type="component" value="Unassembled WGS sequence"/>
</dbReference>
<accession>A0A3P6USV5</accession>
<dbReference type="AlphaFoldDB" id="A0A3P6USV5"/>
<evidence type="ECO:0000313" key="1">
    <source>
        <dbReference type="EMBL" id="VDK80531.1"/>
    </source>
</evidence>
<name>A0A3P6USV5_CYLGO</name>
<keyword evidence="2" id="KW-1185">Reference proteome</keyword>
<reference evidence="1 2" key="1">
    <citation type="submission" date="2018-11" db="EMBL/GenBank/DDBJ databases">
        <authorList>
            <consortium name="Pathogen Informatics"/>
        </authorList>
    </citation>
    <scope>NUCLEOTIDE SEQUENCE [LARGE SCALE GENOMIC DNA]</scope>
</reference>